<keyword evidence="2" id="KW-1185">Reference proteome</keyword>
<evidence type="ECO:0000313" key="2">
    <source>
        <dbReference type="Proteomes" id="UP000681027"/>
    </source>
</evidence>
<accession>A0ABS5NXU7</accession>
<evidence type="ECO:0000313" key="1">
    <source>
        <dbReference type="EMBL" id="MBS4192660.1"/>
    </source>
</evidence>
<gene>
    <name evidence="1" type="ORF">KHA94_21195</name>
</gene>
<reference evidence="1 2" key="1">
    <citation type="submission" date="2021-05" db="EMBL/GenBank/DDBJ databases">
        <title>Novel Bacillus species.</title>
        <authorList>
            <person name="Liu G."/>
        </authorList>
    </citation>
    <scope>NUCLEOTIDE SEQUENCE [LARGE SCALE GENOMIC DNA]</scope>
    <source>
        <strain evidence="1 2">FJAT-49705</strain>
    </source>
</reference>
<dbReference type="Pfam" id="PF13170">
    <property type="entry name" value="DUF4003"/>
    <property type="match status" value="1"/>
</dbReference>
<comment type="caution">
    <text evidence="1">The sequence shown here is derived from an EMBL/GenBank/DDBJ whole genome shotgun (WGS) entry which is preliminary data.</text>
</comment>
<organism evidence="1 2">
    <name type="scientific">Cytobacillus citreus</name>
    <dbReference type="NCBI Taxonomy" id="2833586"/>
    <lineage>
        <taxon>Bacteria</taxon>
        <taxon>Bacillati</taxon>
        <taxon>Bacillota</taxon>
        <taxon>Bacilli</taxon>
        <taxon>Bacillales</taxon>
        <taxon>Bacillaceae</taxon>
        <taxon>Cytobacillus</taxon>
    </lineage>
</organism>
<sequence length="305" mass="33771">MEKALLEENVEVLKQAVGSWMDRRLVLMTASQFAAKGKRIDGTAFLKVSDLVKKSTSFFSPLRSICFPMTGLILANGQLPDEEVSRLHRNYETLRSAGFRSSVFTYIAAFLMEDHMDPRRIHAVHEEMKKYHRFLTSHDDYPAAAIIAKQEGQVEELVHISEQYYKTLNENGFYKGNDLQFMANMLVMNGAFSKETVSDVIYAKDELSRSGLKVKQMHYSSLCVIALSGKLKEAISYALELREMKEFKWYKDMAIVAAAVFVSQEYIGASTGLTAAIQAMIQAQQASVVAASAAAAASAGGSSGS</sequence>
<protein>
    <submittedName>
        <fullName evidence="1">DUF4003 family protein</fullName>
    </submittedName>
</protein>
<dbReference type="EMBL" id="JAGYPM010000005">
    <property type="protein sequence ID" value="MBS4192660.1"/>
    <property type="molecule type" value="Genomic_DNA"/>
</dbReference>
<name>A0ABS5NXU7_9BACI</name>
<dbReference type="RefSeq" id="WP_213104112.1">
    <property type="nucleotide sequence ID" value="NZ_JAGYPM010000005.1"/>
</dbReference>
<dbReference type="InterPro" id="IPR025062">
    <property type="entry name" value="DUF4003"/>
</dbReference>
<dbReference type="Proteomes" id="UP000681027">
    <property type="component" value="Unassembled WGS sequence"/>
</dbReference>
<proteinExistence type="predicted"/>